<dbReference type="InterPro" id="IPR001638">
    <property type="entry name" value="Solute-binding_3/MltF_N"/>
</dbReference>
<evidence type="ECO:0000313" key="3">
    <source>
        <dbReference type="EMBL" id="MCW8332524.1"/>
    </source>
</evidence>
<feature type="domain" description="Solute-binding protein family 3/N-terminal" evidence="2">
    <location>
        <begin position="32"/>
        <end position="235"/>
    </location>
</feature>
<name>A0A9X3CB93_9VIBR</name>
<organism evidence="3 4">
    <name type="scientific">Vibrio paucivorans</name>
    <dbReference type="NCBI Taxonomy" id="2829489"/>
    <lineage>
        <taxon>Bacteria</taxon>
        <taxon>Pseudomonadati</taxon>
        <taxon>Pseudomonadota</taxon>
        <taxon>Gammaproteobacteria</taxon>
        <taxon>Vibrionales</taxon>
        <taxon>Vibrionaceae</taxon>
        <taxon>Vibrio</taxon>
    </lineage>
</organism>
<evidence type="ECO:0000256" key="1">
    <source>
        <dbReference type="SAM" id="SignalP"/>
    </source>
</evidence>
<dbReference type="RefSeq" id="WP_265686283.1">
    <property type="nucleotide sequence ID" value="NZ_JAKRRX010000005.1"/>
</dbReference>
<dbReference type="Proteomes" id="UP001155586">
    <property type="component" value="Unassembled WGS sequence"/>
</dbReference>
<dbReference type="AlphaFoldDB" id="A0A9X3CB93"/>
<evidence type="ECO:0000259" key="2">
    <source>
        <dbReference type="Pfam" id="PF00497"/>
    </source>
</evidence>
<feature type="signal peptide" evidence="1">
    <location>
        <begin position="1"/>
        <end position="21"/>
    </location>
</feature>
<proteinExistence type="predicted"/>
<reference evidence="3" key="1">
    <citation type="submission" date="2022-02" db="EMBL/GenBank/DDBJ databases">
        <title>Vibrio sp. nov., a new bacterium isolated from Bohai sea, China.</title>
        <authorList>
            <person name="Yuan Y."/>
        </authorList>
    </citation>
    <scope>NUCLEOTIDE SEQUENCE</scope>
    <source>
        <strain evidence="3">DBSS07</strain>
    </source>
</reference>
<keyword evidence="1" id="KW-0732">Signal</keyword>
<dbReference type="SUPFAM" id="SSF53850">
    <property type="entry name" value="Periplasmic binding protein-like II"/>
    <property type="match status" value="1"/>
</dbReference>
<dbReference type="EMBL" id="JAKRRX010000005">
    <property type="protein sequence ID" value="MCW8332524.1"/>
    <property type="molecule type" value="Genomic_DNA"/>
</dbReference>
<dbReference type="Pfam" id="PF00497">
    <property type="entry name" value="SBP_bac_3"/>
    <property type="match status" value="1"/>
</dbReference>
<dbReference type="Gene3D" id="3.40.190.10">
    <property type="entry name" value="Periplasmic binding protein-like II"/>
    <property type="match status" value="2"/>
</dbReference>
<dbReference type="PANTHER" id="PTHR38834">
    <property type="entry name" value="PERIPLASMIC SUBSTRATE BINDING PROTEIN FAMILY 3"/>
    <property type="match status" value="1"/>
</dbReference>
<keyword evidence="4" id="KW-1185">Reference proteome</keyword>
<sequence>MRTSSVLIMLFALLLSGQSIAKQLNELTYLTEEYPPYNFTEGAKVKGIAVDLLLAASKESGNAINIDDIHVQPWARAYRSTLIKLDTVLFSTTRTQLREHLFQWVGPLSTTRIVVMAKNSTGITIDEPRDLIKYRIGVIRDDVGEQLLLELGVPRDSMQESSYAKTLAEQLQKERIDLWAYEENVAKWWISQTGYNPDEFSPVFVLQEGELYYAFNKDIERALIDELQQAIDKVKITEDDNGVSQYQAIVNKYK</sequence>
<accession>A0A9X3CB93</accession>
<comment type="caution">
    <text evidence="3">The sequence shown here is derived from an EMBL/GenBank/DDBJ whole genome shotgun (WGS) entry which is preliminary data.</text>
</comment>
<evidence type="ECO:0000313" key="4">
    <source>
        <dbReference type="Proteomes" id="UP001155586"/>
    </source>
</evidence>
<protein>
    <submittedName>
        <fullName evidence="3">ABC transporter substrate-binding protein</fullName>
    </submittedName>
</protein>
<dbReference type="PANTHER" id="PTHR38834:SF3">
    <property type="entry name" value="SOLUTE-BINDING PROTEIN FAMILY 3_N-TERMINAL DOMAIN-CONTAINING PROTEIN"/>
    <property type="match status" value="1"/>
</dbReference>
<gene>
    <name evidence="3" type="ORF">MD483_01565</name>
</gene>
<feature type="chain" id="PRO_5040727707" evidence="1">
    <location>
        <begin position="22"/>
        <end position="254"/>
    </location>
</feature>